<comment type="subcellular location">
    <subcellularLocation>
        <location evidence="1">Mitochondrion inner membrane</location>
        <topology evidence="1">Peripheral membrane protein</topology>
        <orientation evidence="1">Matrix side</orientation>
    </subcellularLocation>
</comment>
<evidence type="ECO:0000256" key="4">
    <source>
        <dbReference type="ARBA" id="ARBA00022946"/>
    </source>
</evidence>
<evidence type="ECO:0000256" key="6">
    <source>
        <dbReference type="ARBA" id="ARBA00023136"/>
    </source>
</evidence>
<dbReference type="PANTHER" id="PTHR31107">
    <property type="entry name" value="APOPTOGENIC PROTEIN 1, MITOCHONDRIAL"/>
    <property type="match status" value="1"/>
</dbReference>
<keyword evidence="4" id="KW-0809">Transit peptide</keyword>
<sequence length="165" mass="19925">MEAIKSRLIHRVAINANKTFKAVHSSKILPPIGVSVRGDIIGIPNPISNLRPITFHIPPDETYVERKFRLKKEQVHNWHEEFWKHHNIRFMLERKEYVESMKEKKADFGPLTPEEISVFYKAFLDKYWMTHMWYNIEWYKHNLNLLALALKVELDRFRRKLFSHE</sequence>
<dbReference type="AlphaFoldDB" id="A0A9P0MKF0"/>
<evidence type="ECO:0000256" key="3">
    <source>
        <dbReference type="ARBA" id="ARBA00022792"/>
    </source>
</evidence>
<reference evidence="7" key="1">
    <citation type="submission" date="2022-01" db="EMBL/GenBank/DDBJ databases">
        <authorList>
            <person name="King R."/>
        </authorList>
    </citation>
    <scope>NUCLEOTIDE SEQUENCE</scope>
</reference>
<gene>
    <name evidence="7" type="ORF">NEZAVI_LOCUS7257</name>
</gene>
<name>A0A9P0MKF0_NEZVI</name>
<comment type="similarity">
    <text evidence="2">Belongs to the COA8 family.</text>
</comment>
<dbReference type="PANTHER" id="PTHR31107:SF2">
    <property type="entry name" value="CYTOCHROME C OXIDASE ASSEMBLY FACTOR 8"/>
    <property type="match status" value="1"/>
</dbReference>
<dbReference type="Proteomes" id="UP001152798">
    <property type="component" value="Chromosome 3"/>
</dbReference>
<protein>
    <submittedName>
        <fullName evidence="7">Uncharacterized protein</fullName>
    </submittedName>
</protein>
<dbReference type="Pfam" id="PF10231">
    <property type="entry name" value="COA8"/>
    <property type="match status" value="1"/>
</dbReference>
<proteinExistence type="inferred from homology"/>
<dbReference type="GO" id="GO:0097193">
    <property type="term" value="P:intrinsic apoptotic signaling pathway"/>
    <property type="evidence" value="ECO:0007669"/>
    <property type="project" value="InterPro"/>
</dbReference>
<keyword evidence="6" id="KW-0472">Membrane</keyword>
<keyword evidence="3" id="KW-0999">Mitochondrion inner membrane</keyword>
<accession>A0A9P0MKF0</accession>
<dbReference type="InterPro" id="IPR018796">
    <property type="entry name" value="COA8"/>
</dbReference>
<keyword evidence="8" id="KW-1185">Reference proteome</keyword>
<evidence type="ECO:0000313" key="7">
    <source>
        <dbReference type="EMBL" id="CAH1397434.1"/>
    </source>
</evidence>
<dbReference type="EMBL" id="OV725079">
    <property type="protein sequence ID" value="CAH1397434.1"/>
    <property type="molecule type" value="Genomic_DNA"/>
</dbReference>
<dbReference type="OrthoDB" id="6246201at2759"/>
<dbReference type="GO" id="GO:0005743">
    <property type="term" value="C:mitochondrial inner membrane"/>
    <property type="evidence" value="ECO:0007669"/>
    <property type="project" value="UniProtKB-SubCell"/>
</dbReference>
<evidence type="ECO:0000256" key="5">
    <source>
        <dbReference type="ARBA" id="ARBA00023128"/>
    </source>
</evidence>
<evidence type="ECO:0000313" key="8">
    <source>
        <dbReference type="Proteomes" id="UP001152798"/>
    </source>
</evidence>
<evidence type="ECO:0000256" key="2">
    <source>
        <dbReference type="ARBA" id="ARBA00005453"/>
    </source>
</evidence>
<evidence type="ECO:0000256" key="1">
    <source>
        <dbReference type="ARBA" id="ARBA00004443"/>
    </source>
</evidence>
<keyword evidence="5" id="KW-0496">Mitochondrion</keyword>
<organism evidence="7 8">
    <name type="scientific">Nezara viridula</name>
    <name type="common">Southern green stink bug</name>
    <name type="synonym">Cimex viridulus</name>
    <dbReference type="NCBI Taxonomy" id="85310"/>
    <lineage>
        <taxon>Eukaryota</taxon>
        <taxon>Metazoa</taxon>
        <taxon>Ecdysozoa</taxon>
        <taxon>Arthropoda</taxon>
        <taxon>Hexapoda</taxon>
        <taxon>Insecta</taxon>
        <taxon>Pterygota</taxon>
        <taxon>Neoptera</taxon>
        <taxon>Paraneoptera</taxon>
        <taxon>Hemiptera</taxon>
        <taxon>Heteroptera</taxon>
        <taxon>Panheteroptera</taxon>
        <taxon>Pentatomomorpha</taxon>
        <taxon>Pentatomoidea</taxon>
        <taxon>Pentatomidae</taxon>
        <taxon>Pentatominae</taxon>
        <taxon>Nezara</taxon>
    </lineage>
</organism>